<evidence type="ECO:0000256" key="1">
    <source>
        <dbReference type="ARBA" id="ARBA00023002"/>
    </source>
</evidence>
<dbReference type="InterPro" id="IPR036812">
    <property type="entry name" value="NAD(P)_OxRdtase_dom_sf"/>
</dbReference>
<dbReference type="Proteomes" id="UP000611708">
    <property type="component" value="Unassembled WGS sequence"/>
</dbReference>
<proteinExistence type="predicted"/>
<dbReference type="EMBL" id="JADQDN010000002">
    <property type="protein sequence ID" value="MBF9195592.1"/>
    <property type="molecule type" value="Genomic_DNA"/>
</dbReference>
<dbReference type="PANTHER" id="PTHR43625">
    <property type="entry name" value="AFLATOXIN B1 ALDEHYDE REDUCTASE"/>
    <property type="match status" value="1"/>
</dbReference>
<evidence type="ECO:0000313" key="3">
    <source>
        <dbReference type="EMBL" id="MBF9195592.1"/>
    </source>
</evidence>
<dbReference type="Gene3D" id="3.20.20.100">
    <property type="entry name" value="NADP-dependent oxidoreductase domain"/>
    <property type="match status" value="1"/>
</dbReference>
<dbReference type="PROSITE" id="PS51257">
    <property type="entry name" value="PROKAR_LIPOPROTEIN"/>
    <property type="match status" value="1"/>
</dbReference>
<name>A0ABS0HQ35_9HYPH</name>
<dbReference type="CDD" id="cd19076">
    <property type="entry name" value="AKR_AKR13A_13D"/>
    <property type="match status" value="1"/>
</dbReference>
<dbReference type="InterPro" id="IPR050791">
    <property type="entry name" value="Aldo-Keto_reductase"/>
</dbReference>
<dbReference type="Pfam" id="PF00248">
    <property type="entry name" value="Aldo_ket_red"/>
    <property type="match status" value="1"/>
</dbReference>
<keyword evidence="4" id="KW-1185">Reference proteome</keyword>
<organism evidence="3 4">
    <name type="scientific">Microvirga terrestris</name>
    <dbReference type="NCBI Taxonomy" id="2791024"/>
    <lineage>
        <taxon>Bacteria</taxon>
        <taxon>Pseudomonadati</taxon>
        <taxon>Pseudomonadota</taxon>
        <taxon>Alphaproteobacteria</taxon>
        <taxon>Hyphomicrobiales</taxon>
        <taxon>Methylobacteriaceae</taxon>
        <taxon>Microvirga</taxon>
    </lineage>
</organism>
<comment type="caution">
    <text evidence="3">The sequence shown here is derived from an EMBL/GenBank/DDBJ whole genome shotgun (WGS) entry which is preliminary data.</text>
</comment>
<accession>A0ABS0HQ35</accession>
<gene>
    <name evidence="3" type="ORF">I2H36_06055</name>
</gene>
<dbReference type="InterPro" id="IPR023210">
    <property type="entry name" value="NADP_OxRdtase_dom"/>
</dbReference>
<protein>
    <submittedName>
        <fullName evidence="3">Aldo/keto reductase</fullName>
    </submittedName>
</protein>
<dbReference type="SUPFAM" id="SSF51430">
    <property type="entry name" value="NAD(P)-linked oxidoreductase"/>
    <property type="match status" value="1"/>
</dbReference>
<reference evidence="3 4" key="1">
    <citation type="submission" date="2020-11" db="EMBL/GenBank/DDBJ databases">
        <authorList>
            <person name="Kim M.K."/>
        </authorList>
    </citation>
    <scope>NUCLEOTIDE SEQUENCE [LARGE SCALE GENOMIC DNA]</scope>
    <source>
        <strain evidence="3 4">BT290</strain>
    </source>
</reference>
<keyword evidence="1" id="KW-0560">Oxidoreductase</keyword>
<dbReference type="RefSeq" id="WP_196262966.1">
    <property type="nucleotide sequence ID" value="NZ_JADQDN010000002.1"/>
</dbReference>
<evidence type="ECO:0000313" key="4">
    <source>
        <dbReference type="Proteomes" id="UP000611708"/>
    </source>
</evidence>
<dbReference type="PANTHER" id="PTHR43625:SF40">
    <property type="entry name" value="ALDO-KETO REDUCTASE YAKC [NADP(+)]"/>
    <property type="match status" value="1"/>
</dbReference>
<feature type="domain" description="NADP-dependent oxidoreductase" evidence="2">
    <location>
        <begin position="14"/>
        <end position="306"/>
    </location>
</feature>
<sequence length="326" mass="35998">MQQRQLGQLQVSALGLGCMGMSEFYGTGDEAESIATIHRAIELGVTFLDTADMYGVGRNEELVGRAIADRRDKVVLATKFGNVRGPNGERLGISGKPDYVRQACEASLKRLKIDVIDLYYQHRVDPETPIEDTVGAMADLVRQGKVRYLGLSEAGPQTMRRAHAVHPIAALQTEYSLWSRDPEDEILPTVRELGIGFVPYSPLGRGFLTGQIKSVDDLAEDDFRRNSPRFQSENFQKNLDLVREIEAMAREKGCAPSQLALAWVMAQGNDIVPIPGTKRRRYLEENVGALDVTLTDEDLARIDRIIPPGAAAGTRYPEPGMKMVGL</sequence>
<evidence type="ECO:0000259" key="2">
    <source>
        <dbReference type="Pfam" id="PF00248"/>
    </source>
</evidence>